<proteinExistence type="predicted"/>
<dbReference type="GO" id="GO:0016829">
    <property type="term" value="F:lyase activity"/>
    <property type="evidence" value="ECO:0007669"/>
    <property type="project" value="UniProtKB-KW"/>
</dbReference>
<reference evidence="1" key="1">
    <citation type="submission" date="2016-11" db="EMBL/GenBank/DDBJ databases">
        <title>The genome of Nicotiana attenuata.</title>
        <authorList>
            <person name="Xu S."/>
            <person name="Brockmoeller T."/>
            <person name="Gaquerel E."/>
            <person name="Navarro A."/>
            <person name="Kuhl H."/>
            <person name="Gase K."/>
            <person name="Ling Z."/>
            <person name="Zhou W."/>
            <person name="Kreitzer C."/>
            <person name="Stanke M."/>
            <person name="Tang H."/>
            <person name="Lyons E."/>
            <person name="Pandey P."/>
            <person name="Pandey S.P."/>
            <person name="Timmermann B."/>
            <person name="Baldwin I.T."/>
        </authorList>
    </citation>
    <scope>NUCLEOTIDE SEQUENCE [LARGE SCALE GENOMIC DNA]</scope>
    <source>
        <strain evidence="1">UT</strain>
    </source>
</reference>
<dbReference type="Gramene" id="OIT40513">
    <property type="protein sequence ID" value="OIT40513"/>
    <property type="gene ID" value="A4A49_12448"/>
</dbReference>
<dbReference type="SMR" id="A0A314LG17"/>
<organism evidence="1 2">
    <name type="scientific">Nicotiana attenuata</name>
    <name type="common">Coyote tobacco</name>
    <dbReference type="NCBI Taxonomy" id="49451"/>
    <lineage>
        <taxon>Eukaryota</taxon>
        <taxon>Viridiplantae</taxon>
        <taxon>Streptophyta</taxon>
        <taxon>Embryophyta</taxon>
        <taxon>Tracheophyta</taxon>
        <taxon>Spermatophyta</taxon>
        <taxon>Magnoliopsida</taxon>
        <taxon>eudicotyledons</taxon>
        <taxon>Gunneridae</taxon>
        <taxon>Pentapetalae</taxon>
        <taxon>asterids</taxon>
        <taxon>lamiids</taxon>
        <taxon>Solanales</taxon>
        <taxon>Solanaceae</taxon>
        <taxon>Nicotianoideae</taxon>
        <taxon>Nicotianeae</taxon>
        <taxon>Nicotiana</taxon>
    </lineage>
</organism>
<accession>A0A314LG17</accession>
<keyword evidence="2" id="KW-1185">Reference proteome</keyword>
<evidence type="ECO:0000313" key="1">
    <source>
        <dbReference type="EMBL" id="OIT40513.1"/>
    </source>
</evidence>
<comment type="caution">
    <text evidence="1">The sequence shown here is derived from an EMBL/GenBank/DDBJ whole genome shotgun (WGS) entry which is preliminary data.</text>
</comment>
<sequence>MPATIKEAGEGSGNENFPSEKLLRALLPAKHLLLLFWDVSGATFWMLLYQEYVMLTRGKLCFEYDTEPYYQALDVKVKNHASVAGVEIFSPVSHTFYNPAASCNVPTIFLLKKKDQKEEQKPHICKVINKSSCKQTPPFSCSSLAHMLFPRSSSSDLCTLADYSGNYSSLSLVILLP</sequence>
<dbReference type="EMBL" id="MJEQ01000019">
    <property type="protein sequence ID" value="OIT40513.1"/>
    <property type="molecule type" value="Genomic_DNA"/>
</dbReference>
<gene>
    <name evidence="1" type="primary">UVR3_0</name>
    <name evidence="1" type="ORF">A4A49_12448</name>
</gene>
<dbReference type="AlphaFoldDB" id="A0A314LG17"/>
<dbReference type="Proteomes" id="UP000187609">
    <property type="component" value="Unassembled WGS sequence"/>
</dbReference>
<evidence type="ECO:0000313" key="2">
    <source>
        <dbReference type="Proteomes" id="UP000187609"/>
    </source>
</evidence>
<name>A0A314LG17_NICAT</name>
<protein>
    <submittedName>
        <fullName evidence="1">(6-4)dna photolyase</fullName>
    </submittedName>
</protein>
<dbReference type="STRING" id="49451.A0A314LG17"/>